<sequence length="940" mass="104265">MSFAYWRKCDFQVHTPRDPNWTGRRPIGISEEIKATGKKAEASDVDASRQQWAASFVATCADKGLEAIAVTDHHEMVMIPYIQQEIANRRNVDPGFDLWLFPGMELTASGGKQCLILFDADLSEDWQRQAQGKLGIVYADLDEKAAKSPKVQQLTCNYADIASELDTLVGLKGRYIILPNVSQGNNHTVLIDGSHADFRRMPYVGGYLDNGQTINTLGTKNRKRLSGKDNNWSTREIYPLPTSDSRSADYNALGQNNAWIKLAEPTAEGIRQAFLGHRSRIRIEPPQIPTLVVGSLDFEGSLILQKTSLPFSPELVSAIGGRGSGKSSLLEYLSFGLGRSCYDVPRNHYSGTERLGDLLNDTFISKGGRVTLTLVQDNAVFKVERGQANAYQPQVTYPNGETQTVTVKELRALFPAVVYSQGELSEIGKQAGKKAQLADLLQFVNLDYKREDDRLAQDIETAKAKVKDGIEHLASYWAKQAKLRQLKTNRDSLSQRAQALEKTLPKQSEEDRRTVAYFDKANEFDLKRIQASKHADQINSELVAMERELLNDRDLSSDLADDTEHVRAAYRDLYRAFSQGVKKLKSEMLAKRNVMAGAEAEWAAEFKKARQARDAVLEKLGEHKTVTAQIIKLREEITQLIAQIDDLEAELKVIGDPAKELQEAVTGLKDASRQRSERTQDWAKEIEALSSGKIRAVVDQNGDISEITEALDYVASKTGSQEGTRIKGLDDALKADAAIDVIDNLRTDCLSLLYWRQIGAAAGEEQPKCPDLMNMLGNTDRIHMAISERIDTARVEAISTAVPKPSIELSYCDGDRQISFEKASEGQRAAALLFMLLEQPGGPLIIDQPEGDLDNKIITDLTEKLHSAKQKRQLIFASHNANIVVNGASELVTYLDIDSSGERKVACAGAIDTPEICDVITSTMEGGEKAFKDRQDKYGY</sequence>
<evidence type="ECO:0000313" key="4">
    <source>
        <dbReference type="Proteomes" id="UP000448199"/>
    </source>
</evidence>
<name>A0A844XQC4_9SPHN</name>
<proteinExistence type="predicted"/>
<dbReference type="InterPro" id="IPR038729">
    <property type="entry name" value="Rad50/SbcC_AAA"/>
</dbReference>
<gene>
    <name evidence="3" type="ORF">GRI69_05065</name>
</gene>
<dbReference type="GO" id="GO:0016887">
    <property type="term" value="F:ATP hydrolysis activity"/>
    <property type="evidence" value="ECO:0007669"/>
    <property type="project" value="InterPro"/>
</dbReference>
<feature type="domain" description="Rad50/SbcC-type AAA" evidence="2">
    <location>
        <begin position="303"/>
        <end position="544"/>
    </location>
</feature>
<dbReference type="Gene3D" id="3.40.50.300">
    <property type="entry name" value="P-loop containing nucleotide triphosphate hydrolases"/>
    <property type="match status" value="2"/>
</dbReference>
<evidence type="ECO:0000256" key="1">
    <source>
        <dbReference type="SAM" id="Coils"/>
    </source>
</evidence>
<dbReference type="Gene3D" id="3.20.20.140">
    <property type="entry name" value="Metal-dependent hydrolases"/>
    <property type="match status" value="1"/>
</dbReference>
<feature type="coiled-coil region" evidence="1">
    <location>
        <begin position="483"/>
        <end position="510"/>
    </location>
</feature>
<dbReference type="GO" id="GO:0005524">
    <property type="term" value="F:ATP binding"/>
    <property type="evidence" value="ECO:0007669"/>
    <property type="project" value="InterPro"/>
</dbReference>
<dbReference type="AlphaFoldDB" id="A0A844XQC4"/>
<dbReference type="OrthoDB" id="9791620at2"/>
<dbReference type="RefSeq" id="WP_160727185.1">
    <property type="nucleotide sequence ID" value="NZ_WTYC01000002.1"/>
</dbReference>
<protein>
    <submittedName>
        <fullName evidence="3">AAA family ATPase</fullName>
    </submittedName>
</protein>
<accession>A0A844XQC4</accession>
<dbReference type="GO" id="GO:0000731">
    <property type="term" value="P:DNA synthesis involved in DNA repair"/>
    <property type="evidence" value="ECO:0007669"/>
    <property type="project" value="TreeGrafter"/>
</dbReference>
<reference evidence="3 4" key="1">
    <citation type="submission" date="2019-12" db="EMBL/GenBank/DDBJ databases">
        <title>Genomic-based taxomic classification of the family Erythrobacteraceae.</title>
        <authorList>
            <person name="Xu L."/>
        </authorList>
    </citation>
    <scope>NUCLEOTIDE SEQUENCE [LARGE SCALE GENOMIC DNA]</scope>
    <source>
        <strain evidence="3 4">DSM 17792</strain>
    </source>
</reference>
<keyword evidence="4" id="KW-1185">Reference proteome</keyword>
<keyword evidence="1" id="KW-0175">Coiled coil</keyword>
<dbReference type="InterPro" id="IPR016195">
    <property type="entry name" value="Pol/histidinol_Pase-like"/>
</dbReference>
<dbReference type="PANTHER" id="PTHR32182">
    <property type="entry name" value="DNA REPLICATION AND REPAIR PROTEIN RECF"/>
    <property type="match status" value="1"/>
</dbReference>
<dbReference type="NCBIfam" id="NF045780">
    <property type="entry name" value="TrlF_fam_ATP"/>
    <property type="match status" value="1"/>
</dbReference>
<evidence type="ECO:0000313" key="3">
    <source>
        <dbReference type="EMBL" id="MXO47624.1"/>
    </source>
</evidence>
<dbReference type="Pfam" id="PF13476">
    <property type="entry name" value="AAA_23"/>
    <property type="match status" value="1"/>
</dbReference>
<dbReference type="EMBL" id="WTYC01000002">
    <property type="protein sequence ID" value="MXO47624.1"/>
    <property type="molecule type" value="Genomic_DNA"/>
</dbReference>
<dbReference type="SUPFAM" id="SSF89550">
    <property type="entry name" value="PHP domain-like"/>
    <property type="match status" value="1"/>
</dbReference>
<dbReference type="SUPFAM" id="SSF52540">
    <property type="entry name" value="P-loop containing nucleoside triphosphate hydrolases"/>
    <property type="match status" value="1"/>
</dbReference>
<dbReference type="GO" id="GO:0006302">
    <property type="term" value="P:double-strand break repair"/>
    <property type="evidence" value="ECO:0007669"/>
    <property type="project" value="InterPro"/>
</dbReference>
<dbReference type="InterPro" id="IPR054787">
    <property type="entry name" value="TrlF_ATPase"/>
</dbReference>
<evidence type="ECO:0000259" key="2">
    <source>
        <dbReference type="Pfam" id="PF13476"/>
    </source>
</evidence>
<dbReference type="Proteomes" id="UP000448199">
    <property type="component" value="Unassembled WGS sequence"/>
</dbReference>
<dbReference type="PANTHER" id="PTHR32182:SF22">
    <property type="entry name" value="ATP-DEPENDENT ENDONUCLEASE, OLD FAMILY-RELATED"/>
    <property type="match status" value="1"/>
</dbReference>
<dbReference type="InterPro" id="IPR027417">
    <property type="entry name" value="P-loop_NTPase"/>
</dbReference>
<comment type="caution">
    <text evidence="3">The sequence shown here is derived from an EMBL/GenBank/DDBJ whole genome shotgun (WGS) entry which is preliminary data.</text>
</comment>
<organism evidence="3 4">
    <name type="scientific">Qipengyuania vulgaris</name>
    <dbReference type="NCBI Taxonomy" id="291985"/>
    <lineage>
        <taxon>Bacteria</taxon>
        <taxon>Pseudomonadati</taxon>
        <taxon>Pseudomonadota</taxon>
        <taxon>Alphaproteobacteria</taxon>
        <taxon>Sphingomonadales</taxon>
        <taxon>Erythrobacteraceae</taxon>
        <taxon>Qipengyuania</taxon>
    </lineage>
</organism>